<dbReference type="GO" id="GO:0008270">
    <property type="term" value="F:zinc ion binding"/>
    <property type="evidence" value="ECO:0007669"/>
    <property type="project" value="UniProtKB-KW"/>
</dbReference>
<evidence type="ECO:0000256" key="3">
    <source>
        <dbReference type="ARBA" id="ARBA00022771"/>
    </source>
</evidence>
<evidence type="ECO:0000256" key="6">
    <source>
        <dbReference type="SAM" id="MobiDB-lite"/>
    </source>
</evidence>
<dbReference type="PROSITE" id="PS50157">
    <property type="entry name" value="ZINC_FINGER_C2H2_2"/>
    <property type="match status" value="3"/>
</dbReference>
<dbReference type="Proteomes" id="UP001626550">
    <property type="component" value="Unassembled WGS sequence"/>
</dbReference>
<evidence type="ECO:0000256" key="5">
    <source>
        <dbReference type="PROSITE-ProRule" id="PRU00042"/>
    </source>
</evidence>
<dbReference type="SUPFAM" id="SSF57667">
    <property type="entry name" value="beta-beta-alpha zinc fingers"/>
    <property type="match status" value="2"/>
</dbReference>
<dbReference type="PANTHER" id="PTHR24379:SF127">
    <property type="entry name" value="BLOODY FINGERS-RELATED"/>
    <property type="match status" value="1"/>
</dbReference>
<feature type="region of interest" description="Disordered" evidence="6">
    <location>
        <begin position="149"/>
        <end position="170"/>
    </location>
</feature>
<evidence type="ECO:0000256" key="4">
    <source>
        <dbReference type="ARBA" id="ARBA00022833"/>
    </source>
</evidence>
<keyword evidence="2" id="KW-0677">Repeat</keyword>
<reference evidence="8 9" key="1">
    <citation type="submission" date="2024-11" db="EMBL/GenBank/DDBJ databases">
        <title>Adaptive evolution of stress response genes in parasites aligns with host niche diversity.</title>
        <authorList>
            <person name="Hahn C."/>
            <person name="Resl P."/>
        </authorList>
    </citation>
    <scope>NUCLEOTIDE SEQUENCE [LARGE SCALE GENOMIC DNA]</scope>
    <source>
        <strain evidence="8">EGGRZ-B1_66</strain>
        <tissue evidence="8">Body</tissue>
    </source>
</reference>
<evidence type="ECO:0000313" key="8">
    <source>
        <dbReference type="EMBL" id="KAL3319030.1"/>
    </source>
</evidence>
<keyword evidence="3 5" id="KW-0863">Zinc-finger</keyword>
<feature type="compositionally biased region" description="Basic and acidic residues" evidence="6">
    <location>
        <begin position="149"/>
        <end position="165"/>
    </location>
</feature>
<feature type="domain" description="C2H2-type" evidence="7">
    <location>
        <begin position="45"/>
        <end position="73"/>
    </location>
</feature>
<protein>
    <recommendedName>
        <fullName evidence="7">C2H2-type domain-containing protein</fullName>
    </recommendedName>
</protein>
<keyword evidence="4" id="KW-0862">Zinc</keyword>
<dbReference type="EMBL" id="JBJKFK010000177">
    <property type="protein sequence ID" value="KAL3319030.1"/>
    <property type="molecule type" value="Genomic_DNA"/>
</dbReference>
<evidence type="ECO:0000256" key="2">
    <source>
        <dbReference type="ARBA" id="ARBA00022737"/>
    </source>
</evidence>
<dbReference type="PROSITE" id="PS00028">
    <property type="entry name" value="ZINC_FINGER_C2H2_1"/>
    <property type="match status" value="4"/>
</dbReference>
<evidence type="ECO:0000256" key="1">
    <source>
        <dbReference type="ARBA" id="ARBA00022723"/>
    </source>
</evidence>
<dbReference type="Gene3D" id="3.30.160.60">
    <property type="entry name" value="Classic Zinc Finger"/>
    <property type="match status" value="2"/>
</dbReference>
<organism evidence="8 9">
    <name type="scientific">Cichlidogyrus casuarinus</name>
    <dbReference type="NCBI Taxonomy" id="1844966"/>
    <lineage>
        <taxon>Eukaryota</taxon>
        <taxon>Metazoa</taxon>
        <taxon>Spiralia</taxon>
        <taxon>Lophotrochozoa</taxon>
        <taxon>Platyhelminthes</taxon>
        <taxon>Monogenea</taxon>
        <taxon>Monopisthocotylea</taxon>
        <taxon>Dactylogyridea</taxon>
        <taxon>Ancyrocephalidae</taxon>
        <taxon>Cichlidogyrus</taxon>
    </lineage>
</organism>
<evidence type="ECO:0000259" key="7">
    <source>
        <dbReference type="PROSITE" id="PS50157"/>
    </source>
</evidence>
<evidence type="ECO:0000313" key="9">
    <source>
        <dbReference type="Proteomes" id="UP001626550"/>
    </source>
</evidence>
<gene>
    <name evidence="8" type="ORF">Ciccas_002300</name>
</gene>
<dbReference type="AlphaFoldDB" id="A0ABD2QHK8"/>
<dbReference type="SMART" id="SM00355">
    <property type="entry name" value="ZnF_C2H2"/>
    <property type="match status" value="4"/>
</dbReference>
<feature type="domain" description="C2H2-type" evidence="7">
    <location>
        <begin position="130"/>
        <end position="158"/>
    </location>
</feature>
<comment type="caution">
    <text evidence="8">The sequence shown here is derived from an EMBL/GenBank/DDBJ whole genome shotgun (WGS) entry which is preliminary data.</text>
</comment>
<dbReference type="PANTHER" id="PTHR24379">
    <property type="entry name" value="KRAB AND ZINC FINGER DOMAIN-CONTAINING"/>
    <property type="match status" value="1"/>
</dbReference>
<feature type="domain" description="C2H2-type" evidence="7">
    <location>
        <begin position="73"/>
        <end position="101"/>
    </location>
</feature>
<dbReference type="GO" id="GO:0006355">
    <property type="term" value="P:regulation of DNA-templated transcription"/>
    <property type="evidence" value="ECO:0007669"/>
    <property type="project" value="UniProtKB-ARBA"/>
</dbReference>
<sequence length="205" mass="22911">MNRHIRLLHKKVSNISTKQDISSTSINVDNTISLELTSAEQASIVKCPICEKSLKNQRVLNKHVKHFHQGKSCICPMCYQTFSCGTSLARHKKLVHSNSLQICSVCNVAFPTRFALIGHNLTVHNTSSVFACQFCAHCFPTVQTRQDHMKRLHESKSDSDPDSQKDPPLNSQQPAFPMINFLSSFPLLVPMAIPSLMPPSQNNSL</sequence>
<dbReference type="InterPro" id="IPR013087">
    <property type="entry name" value="Znf_C2H2_type"/>
</dbReference>
<dbReference type="InterPro" id="IPR036236">
    <property type="entry name" value="Znf_C2H2_sf"/>
</dbReference>
<name>A0ABD2QHK8_9PLAT</name>
<proteinExistence type="predicted"/>
<accession>A0ABD2QHK8</accession>
<keyword evidence="1" id="KW-0479">Metal-binding</keyword>
<keyword evidence="9" id="KW-1185">Reference proteome</keyword>